<organism evidence="2">
    <name type="scientific">Phytophthora nicotianae</name>
    <name type="common">Potato buckeye rot agent</name>
    <name type="synonym">Phytophthora parasitica</name>
    <dbReference type="NCBI Taxonomy" id="4792"/>
    <lineage>
        <taxon>Eukaryota</taxon>
        <taxon>Sar</taxon>
        <taxon>Stramenopiles</taxon>
        <taxon>Oomycota</taxon>
        <taxon>Peronosporomycetes</taxon>
        <taxon>Peronosporales</taxon>
        <taxon>Peronosporaceae</taxon>
        <taxon>Phytophthora</taxon>
    </lineage>
</organism>
<name>W2IN29_PHYNI</name>
<evidence type="ECO:0000313" key="2">
    <source>
        <dbReference type="EMBL" id="ETL35619.1"/>
    </source>
</evidence>
<proteinExistence type="predicted"/>
<dbReference type="Proteomes" id="UP000053864">
    <property type="component" value="Unassembled WGS sequence"/>
</dbReference>
<dbReference type="VEuPathDB" id="FungiDB:PPTG_20869"/>
<dbReference type="VEuPathDB" id="FungiDB:PPTG_13277"/>
<sequence length="323" mass="35978">MYETWASYVEKSIPGKETSLWDHLLIRDSEAALSTIFEAGQEVNSSVNIAKTVQGNLFQRWMRRGESIDDDCKLDKSGAEAFVSPKIVLKLTTEVGAARLLWHRERSRQLRDKAPFEQFRATRGKSAALTRTVTLRSLDEAWTGFVLRWNKEGETPASACCRIVRLPTFCCPSVRTQLKAASCRVIKVTEAVLITMKKDAYAVAGTTSHDQMTPTDQETPQRSDGSVAVRSTAACTRGCRFRARILVVQDPVGGMPKISHDIPSDAGPLGRMGESQTLGGRCDSAASDRLLRRLEYLERENQDLRDIGRRQDEAWDGVPCLRG</sequence>
<dbReference type="EMBL" id="KI673960">
    <property type="protein sequence ID" value="ETL35619.1"/>
    <property type="molecule type" value="Genomic_DNA"/>
</dbReference>
<reference evidence="2" key="1">
    <citation type="submission" date="2013-11" db="EMBL/GenBank/DDBJ databases">
        <title>The Genome Sequence of Phytophthora parasitica CJ05E6.</title>
        <authorList>
            <consortium name="The Broad Institute Genomics Platform"/>
            <person name="Russ C."/>
            <person name="Tyler B."/>
            <person name="Panabieres F."/>
            <person name="Shan W."/>
            <person name="Tripathy S."/>
            <person name="Grunwald N."/>
            <person name="Machado M."/>
            <person name="Johnson C.S."/>
            <person name="Arredondo F."/>
            <person name="Hong C."/>
            <person name="Coffey M."/>
            <person name="Young S.K."/>
            <person name="Zeng Q."/>
            <person name="Gargeya S."/>
            <person name="Fitzgerald M."/>
            <person name="Abouelleil A."/>
            <person name="Alvarado L."/>
            <person name="Chapman S.B."/>
            <person name="Gainer-Dewar J."/>
            <person name="Goldberg J."/>
            <person name="Griggs A."/>
            <person name="Gujja S."/>
            <person name="Hansen M."/>
            <person name="Howarth C."/>
            <person name="Imamovic A."/>
            <person name="Ireland A."/>
            <person name="Larimer J."/>
            <person name="McCowan C."/>
            <person name="Murphy C."/>
            <person name="Pearson M."/>
            <person name="Poon T.W."/>
            <person name="Priest M."/>
            <person name="Roberts A."/>
            <person name="Saif S."/>
            <person name="Shea T."/>
            <person name="Sykes S."/>
            <person name="Wortman J."/>
            <person name="Nusbaum C."/>
            <person name="Birren B."/>
        </authorList>
    </citation>
    <scope>NUCLEOTIDE SEQUENCE [LARGE SCALE GENOMIC DNA]</scope>
    <source>
        <strain evidence="2">CJ05E6</strain>
    </source>
</reference>
<gene>
    <name evidence="2" type="ORF">L916_12276</name>
</gene>
<protein>
    <submittedName>
        <fullName evidence="2">Uncharacterized protein</fullName>
    </submittedName>
</protein>
<evidence type="ECO:0000256" key="1">
    <source>
        <dbReference type="SAM" id="MobiDB-lite"/>
    </source>
</evidence>
<feature type="compositionally biased region" description="Polar residues" evidence="1">
    <location>
        <begin position="207"/>
        <end position="224"/>
    </location>
</feature>
<dbReference type="AlphaFoldDB" id="W2IN29"/>
<feature type="region of interest" description="Disordered" evidence="1">
    <location>
        <begin position="207"/>
        <end position="228"/>
    </location>
</feature>
<accession>W2IN29</accession>